<organism evidence="1 2">
    <name type="scientific">Taklimakanibacter albus</name>
    <dbReference type="NCBI Taxonomy" id="2800327"/>
    <lineage>
        <taxon>Bacteria</taxon>
        <taxon>Pseudomonadati</taxon>
        <taxon>Pseudomonadota</taxon>
        <taxon>Alphaproteobacteria</taxon>
        <taxon>Hyphomicrobiales</taxon>
        <taxon>Aestuariivirgaceae</taxon>
        <taxon>Taklimakanibacter</taxon>
    </lineage>
</organism>
<dbReference type="Proteomes" id="UP000616151">
    <property type="component" value="Unassembled WGS sequence"/>
</dbReference>
<evidence type="ECO:0000313" key="2">
    <source>
        <dbReference type="Proteomes" id="UP000616151"/>
    </source>
</evidence>
<reference evidence="1" key="1">
    <citation type="submission" date="2021-01" db="EMBL/GenBank/DDBJ databases">
        <authorList>
            <person name="Sun Q."/>
        </authorList>
    </citation>
    <scope>NUCLEOTIDE SEQUENCE</scope>
    <source>
        <strain evidence="1">YIM B02566</strain>
    </source>
</reference>
<evidence type="ECO:0000313" key="1">
    <source>
        <dbReference type="EMBL" id="MBK1866675.1"/>
    </source>
</evidence>
<keyword evidence="2" id="KW-1185">Reference proteome</keyword>
<comment type="caution">
    <text evidence="1">The sequence shown here is derived from an EMBL/GenBank/DDBJ whole genome shotgun (WGS) entry which is preliminary data.</text>
</comment>
<dbReference type="EMBL" id="JAENHL010000006">
    <property type="protein sequence ID" value="MBK1866675.1"/>
    <property type="molecule type" value="Genomic_DNA"/>
</dbReference>
<name>A0ACC5R201_9HYPH</name>
<accession>A0ACC5R201</accession>
<proteinExistence type="predicted"/>
<gene>
    <name evidence="1" type="ORF">JHL16_09945</name>
</gene>
<sequence>MAKKAVKKKAARKVVKKAVAKKPARKAVKKPKKVIALFPEAAFGPALNSVGIGQALEKLGHKVVFLSDPGFLDVYKGYGFEAHPVNLSEPLPPEEMAKFWVDFINGHIPNFRKTPFDQIDNYVKGCWEMIVETAKWAEKDLPGVLDRIKPDVVCVDNVILFPAIKHYARDNKKPWVRIISCSENEIEDPDIPPHLSGCGEKDKKGFASYRKRFNEVIKPIHENFNGFLKSVGEKAYPLGQFFEASPHMNLLLYPSAVKFKRRHRLSPKQFQYLEGCVRKDAAYKVPKFKKNNDKPLLYVSFGSLGSGDVDLLKRLITTIGKLPVRALVNVGDYMDQYTDIPANVLIDKWYPQPSVIPQVDAVIHHGGNNSFTECLYFGKPAIIMPYVWDGHDNATRVEETGHGFKLDRYEWTDDVMADRITRMLTDKKMKAKLKKTSKDMRKQKGPVKAAKVIDGLLRRKKAA</sequence>
<protein>
    <submittedName>
        <fullName evidence="1">Glycosyltransferase</fullName>
    </submittedName>
</protein>